<reference evidence="1 2" key="1">
    <citation type="submission" date="2018-11" db="EMBL/GenBank/DDBJ databases">
        <title>Sequencing the genomes of 1000 actinobacteria strains.</title>
        <authorList>
            <person name="Klenk H.-P."/>
        </authorList>
    </citation>
    <scope>NUCLEOTIDE SEQUENCE [LARGE SCALE GENOMIC DNA]</scope>
    <source>
        <strain evidence="1 2">DSM 44348</strain>
    </source>
</reference>
<accession>A0A3N2H8P1</accession>
<protein>
    <submittedName>
        <fullName evidence="1">Uncharacterized protein</fullName>
    </submittedName>
</protein>
<comment type="caution">
    <text evidence="1">The sequence shown here is derived from an EMBL/GenBank/DDBJ whole genome shotgun (WGS) entry which is preliminary data.</text>
</comment>
<dbReference type="EMBL" id="RKHY01000001">
    <property type="protein sequence ID" value="ROS45224.1"/>
    <property type="molecule type" value="Genomic_DNA"/>
</dbReference>
<sequence length="86" mass="9371">MAQAQDETGSTLRFRVAGESGGQVCFEPAGMCYDLTDGEHVCALLDETQIRGLEVTYWPGGISVWVRGSFTTSDHHGNELHQLWGG</sequence>
<gene>
    <name evidence="1" type="ORF">EDD35_7688</name>
</gene>
<evidence type="ECO:0000313" key="2">
    <source>
        <dbReference type="Proteomes" id="UP000274843"/>
    </source>
</evidence>
<dbReference type="Proteomes" id="UP000274843">
    <property type="component" value="Unassembled WGS sequence"/>
</dbReference>
<dbReference type="AlphaFoldDB" id="A0A3N2H8P1"/>
<proteinExistence type="predicted"/>
<evidence type="ECO:0000313" key="1">
    <source>
        <dbReference type="EMBL" id="ROS45224.1"/>
    </source>
</evidence>
<keyword evidence="2" id="KW-1185">Reference proteome</keyword>
<organism evidence="1 2">
    <name type="scientific">Amycolatopsis thermoflava</name>
    <dbReference type="NCBI Taxonomy" id="84480"/>
    <lineage>
        <taxon>Bacteria</taxon>
        <taxon>Bacillati</taxon>
        <taxon>Actinomycetota</taxon>
        <taxon>Actinomycetes</taxon>
        <taxon>Pseudonocardiales</taxon>
        <taxon>Pseudonocardiaceae</taxon>
        <taxon>Amycolatopsis</taxon>
        <taxon>Amycolatopsis methanolica group</taxon>
    </lineage>
</organism>
<name>A0A3N2H8P1_9PSEU</name>